<dbReference type="Proteomes" id="UP000503840">
    <property type="component" value="Unassembled WGS sequence"/>
</dbReference>
<keyword evidence="1" id="KW-0472">Membrane</keyword>
<feature type="domain" description="Schlafen AlbA-2" evidence="2">
    <location>
        <begin position="345"/>
        <end position="476"/>
    </location>
</feature>
<comment type="caution">
    <text evidence="3">The sequence shown here is derived from an EMBL/GenBank/DDBJ whole genome shotgun (WGS) entry which is preliminary data.</text>
</comment>
<proteinExistence type="predicted"/>
<dbReference type="PANTHER" id="PTHR30595">
    <property type="entry name" value="GLPR-RELATED TRANSCRIPTIONAL REPRESSOR"/>
    <property type="match status" value="1"/>
</dbReference>
<dbReference type="Pfam" id="PF04326">
    <property type="entry name" value="SLFN_AlbA_2"/>
    <property type="match status" value="1"/>
</dbReference>
<organism evidence="3 4">
    <name type="scientific">Desulfovibrio subterraneus</name>
    <dbReference type="NCBI Taxonomy" id="2718620"/>
    <lineage>
        <taxon>Bacteria</taxon>
        <taxon>Pseudomonadati</taxon>
        <taxon>Thermodesulfobacteriota</taxon>
        <taxon>Desulfovibrionia</taxon>
        <taxon>Desulfovibrionales</taxon>
        <taxon>Desulfovibrionaceae</taxon>
        <taxon>Desulfovibrio</taxon>
    </lineage>
</organism>
<gene>
    <name evidence="3" type="ORF">DSM101010T_01140</name>
</gene>
<dbReference type="InterPro" id="IPR038461">
    <property type="entry name" value="Schlafen_AlbA_2_dom_sf"/>
</dbReference>
<evidence type="ECO:0000313" key="3">
    <source>
        <dbReference type="EMBL" id="GFM31749.1"/>
    </source>
</evidence>
<keyword evidence="1" id="KW-0812">Transmembrane</keyword>
<evidence type="ECO:0000313" key="4">
    <source>
        <dbReference type="Proteomes" id="UP000503840"/>
    </source>
</evidence>
<protein>
    <recommendedName>
        <fullName evidence="2">Schlafen AlbA-2 domain-containing protein</fullName>
    </recommendedName>
</protein>
<dbReference type="PANTHER" id="PTHR30595:SF6">
    <property type="entry name" value="SCHLAFEN ALBA-2 DOMAIN-CONTAINING PROTEIN"/>
    <property type="match status" value="1"/>
</dbReference>
<evidence type="ECO:0000259" key="2">
    <source>
        <dbReference type="Pfam" id="PF04326"/>
    </source>
</evidence>
<reference evidence="3 4" key="1">
    <citation type="submission" date="2020-05" db="EMBL/GenBank/DDBJ databases">
        <title>Draft genome sequence of Desulfovibrio sp. strain HN2T.</title>
        <authorList>
            <person name="Ueno A."/>
            <person name="Tamazawa S."/>
            <person name="Tamamura S."/>
            <person name="Murakami T."/>
            <person name="Kiyama T."/>
            <person name="Inomata H."/>
            <person name="Amano Y."/>
            <person name="Miyakawa K."/>
            <person name="Tamaki H."/>
            <person name="Naganuma T."/>
            <person name="Kaneko K."/>
        </authorList>
    </citation>
    <scope>NUCLEOTIDE SEQUENCE [LARGE SCALE GENOMIC DNA]</scope>
    <source>
        <strain evidence="3 4">HN2</strain>
    </source>
</reference>
<accession>A0A7J0BDI2</accession>
<dbReference type="AlphaFoldDB" id="A0A7J0BDI2"/>
<sequence length="490" mass="53882">MKRIPFTYSRLFALTVLLGLCLLLFLMIQMRLVERQLAGLALGYFSDNARTSIQNVQENIGRLARDGASIPDSALVDEMLFLLESSHAGYVLVLPGHNRAELIEGESGVRVSMTEEGEGKVSYGISEVGGTGAASGGLDVEELKELTSTMRANLMLVLPAADTTPVIDLMRTPEGKRFVMLHVRSTAGSEPVTVCLLFLPEKFLNRLVAPIPMQMTAALLQQDRVIAVSAGAGKAFRELAGNDMRGVNLVDLLEKVGPAGELDHVETVTEEMNSGLRVIFISQGMGLLKGLLTTPLFLSSVGGFVVVLVALVLAISRYLTRHRRYYRPEVKVDADFVRKLIRQGEGMHVEFKSTLRQNLLSGKRDKSMEIAVLKGMCAFMNTSGGTMIVGVGDSGEVLGLEPDEFQSEDHALRHLGNVFNECVGPRHFNCVSLHACKLDGKQLLVALCRQSTYPVFIRYQSTEHFYVRQGPSNRSLSIGEFWEISDKFKR</sequence>
<evidence type="ECO:0000256" key="1">
    <source>
        <dbReference type="SAM" id="Phobius"/>
    </source>
</evidence>
<feature type="transmembrane region" description="Helical" evidence="1">
    <location>
        <begin position="296"/>
        <end position="319"/>
    </location>
</feature>
<name>A0A7J0BDI2_9BACT</name>
<keyword evidence="1" id="KW-1133">Transmembrane helix</keyword>
<dbReference type="EMBL" id="BLVO01000004">
    <property type="protein sequence ID" value="GFM31749.1"/>
    <property type="molecule type" value="Genomic_DNA"/>
</dbReference>
<keyword evidence="4" id="KW-1185">Reference proteome</keyword>
<dbReference type="InterPro" id="IPR007421">
    <property type="entry name" value="Schlafen_AlbA_2_dom"/>
</dbReference>
<dbReference type="RefSeq" id="WP_174403460.1">
    <property type="nucleotide sequence ID" value="NZ_BLVO01000004.1"/>
</dbReference>
<dbReference type="Gene3D" id="3.30.950.30">
    <property type="entry name" value="Schlafen, AAA domain"/>
    <property type="match status" value="1"/>
</dbReference>